<evidence type="ECO:0000256" key="8">
    <source>
        <dbReference type="ARBA" id="ARBA00023186"/>
    </source>
</evidence>
<protein>
    <submittedName>
        <fullName evidence="12">YidC/Oxa1 family membrane protein insertase</fullName>
    </submittedName>
</protein>
<evidence type="ECO:0000313" key="12">
    <source>
        <dbReference type="EMBL" id="SEK76069.1"/>
    </source>
</evidence>
<dbReference type="PANTHER" id="PTHR12428">
    <property type="entry name" value="OXA1"/>
    <property type="match status" value="1"/>
</dbReference>
<evidence type="ECO:0000256" key="2">
    <source>
        <dbReference type="ARBA" id="ARBA00022448"/>
    </source>
</evidence>
<organism evidence="12 13">
    <name type="scientific">Pseudobutyrivibrio ruminis</name>
    <dbReference type="NCBI Taxonomy" id="46206"/>
    <lineage>
        <taxon>Bacteria</taxon>
        <taxon>Bacillati</taxon>
        <taxon>Bacillota</taxon>
        <taxon>Clostridia</taxon>
        <taxon>Lachnospirales</taxon>
        <taxon>Lachnospiraceae</taxon>
        <taxon>Pseudobutyrivibrio</taxon>
    </lineage>
</organism>
<gene>
    <name evidence="12" type="ORF">SAMN02910377_01743</name>
</gene>
<evidence type="ECO:0000256" key="9">
    <source>
        <dbReference type="RuleBase" id="RU003945"/>
    </source>
</evidence>
<evidence type="ECO:0000256" key="10">
    <source>
        <dbReference type="SAM" id="Phobius"/>
    </source>
</evidence>
<evidence type="ECO:0000256" key="6">
    <source>
        <dbReference type="ARBA" id="ARBA00022989"/>
    </source>
</evidence>
<evidence type="ECO:0000256" key="3">
    <source>
        <dbReference type="ARBA" id="ARBA00022475"/>
    </source>
</evidence>
<evidence type="ECO:0000256" key="7">
    <source>
        <dbReference type="ARBA" id="ARBA00023136"/>
    </source>
</evidence>
<dbReference type="EMBL" id="FNZX01000010">
    <property type="protein sequence ID" value="SEK76069.1"/>
    <property type="molecule type" value="Genomic_DNA"/>
</dbReference>
<feature type="domain" description="Membrane insertase YidC/Oxa/ALB C-terminal" evidence="11">
    <location>
        <begin position="41"/>
        <end position="333"/>
    </location>
</feature>
<keyword evidence="3" id="KW-1003">Cell membrane</keyword>
<keyword evidence="13" id="KW-1185">Reference proteome</keyword>
<dbReference type="NCBIfam" id="TIGR03592">
    <property type="entry name" value="yidC_oxa1_cterm"/>
    <property type="match status" value="1"/>
</dbReference>
<evidence type="ECO:0000259" key="11">
    <source>
        <dbReference type="Pfam" id="PF02096"/>
    </source>
</evidence>
<keyword evidence="2" id="KW-0813">Transport</keyword>
<evidence type="ECO:0000256" key="1">
    <source>
        <dbReference type="ARBA" id="ARBA00004651"/>
    </source>
</evidence>
<evidence type="ECO:0000313" key="13">
    <source>
        <dbReference type="Proteomes" id="UP000182321"/>
    </source>
</evidence>
<dbReference type="CDD" id="cd20070">
    <property type="entry name" value="5TM_YidC_Alb3"/>
    <property type="match status" value="1"/>
</dbReference>
<dbReference type="GO" id="GO:0005886">
    <property type="term" value="C:plasma membrane"/>
    <property type="evidence" value="ECO:0007669"/>
    <property type="project" value="UniProtKB-SubCell"/>
</dbReference>
<feature type="transmembrane region" description="Helical" evidence="10">
    <location>
        <begin position="28"/>
        <end position="54"/>
    </location>
</feature>
<dbReference type="GO" id="GO:0051205">
    <property type="term" value="P:protein insertion into membrane"/>
    <property type="evidence" value="ECO:0007669"/>
    <property type="project" value="TreeGrafter"/>
</dbReference>
<keyword evidence="7 10" id="KW-0472">Membrane</keyword>
<dbReference type="GO" id="GO:0032977">
    <property type="term" value="F:membrane insertase activity"/>
    <property type="evidence" value="ECO:0007669"/>
    <property type="project" value="InterPro"/>
</dbReference>
<keyword evidence="6 10" id="KW-1133">Transmembrane helix</keyword>
<dbReference type="Pfam" id="PF02096">
    <property type="entry name" value="60KD_IMP"/>
    <property type="match status" value="1"/>
</dbReference>
<evidence type="ECO:0000256" key="4">
    <source>
        <dbReference type="ARBA" id="ARBA00022692"/>
    </source>
</evidence>
<keyword evidence="5" id="KW-0653">Protein transport</keyword>
<dbReference type="InterPro" id="IPR001708">
    <property type="entry name" value="YidC/ALB3/OXA1/COX18"/>
</dbReference>
<evidence type="ECO:0000256" key="5">
    <source>
        <dbReference type="ARBA" id="ARBA00022927"/>
    </source>
</evidence>
<dbReference type="AlphaFoldDB" id="A0A1H7JN50"/>
<dbReference type="InterPro" id="IPR028055">
    <property type="entry name" value="YidC/Oxa/ALB_C"/>
</dbReference>
<dbReference type="Proteomes" id="UP000182321">
    <property type="component" value="Unassembled WGS sequence"/>
</dbReference>
<keyword evidence="4 9" id="KW-0812">Transmembrane</keyword>
<comment type="similarity">
    <text evidence="9">Belongs to the OXA1/ALB3/YidC family.</text>
</comment>
<accession>A0A1H7JN50</accession>
<comment type="subcellular location">
    <subcellularLocation>
        <location evidence="1">Cell membrane</location>
        <topology evidence="1">Multi-pass membrane protein</topology>
    </subcellularLocation>
    <subcellularLocation>
        <location evidence="9">Membrane</location>
        <topology evidence="9">Multi-pass membrane protein</topology>
    </subcellularLocation>
</comment>
<dbReference type="PANTHER" id="PTHR12428:SF65">
    <property type="entry name" value="CYTOCHROME C OXIDASE ASSEMBLY PROTEIN COX18, MITOCHONDRIAL"/>
    <property type="match status" value="1"/>
</dbReference>
<feature type="transmembrane region" description="Helical" evidence="10">
    <location>
        <begin position="252"/>
        <end position="276"/>
    </location>
</feature>
<reference evidence="13" key="1">
    <citation type="submission" date="2016-10" db="EMBL/GenBank/DDBJ databases">
        <authorList>
            <person name="Varghese N."/>
        </authorList>
    </citation>
    <scope>NUCLEOTIDE SEQUENCE [LARGE SCALE GENOMIC DNA]</scope>
    <source>
        <strain evidence="13">ACV-9</strain>
    </source>
</reference>
<proteinExistence type="inferred from homology"/>
<sequence length="423" mass="47060">MSDLFLTAYGGSILGPIAKVLGWIMDKIYVFLAGLGVENIALTILVFTILIYVCMFPITYKQQKFAVLTRKMQPEMKAIQDKYKGSRDQATMQKQQEETQALYDKYGISPTGSCVYMLIQMPILFALYRVFYNVPAYIGSVKNIFTELVNGIVATDGFATTMQTIYDDAGIRLQQTPEFASADPDAVSNFIVDVLYKLPASGWAEVTDKFPSLSSSIDSVVAKLEQINYLFILNISDTPLNLVKTGWAGKDFGLIIAALMIPLLSYLSQLATIKLMPTNTEGQSDQMAQQMKTMNLMMPLMSLFIGFTVPVGLVFYWIVGGVVRITQQYFLNKHFEKIDLESIIEKNKDKAAAKAEKRGIRQAQIYEAARMSTKSSSMADKANLVKNNEEALNAANELRAKANANSLAAKANLVKDFNEQNNK</sequence>
<dbReference type="GO" id="GO:0015031">
    <property type="term" value="P:protein transport"/>
    <property type="evidence" value="ECO:0007669"/>
    <property type="project" value="UniProtKB-KW"/>
</dbReference>
<dbReference type="InterPro" id="IPR047196">
    <property type="entry name" value="YidC_ALB_C"/>
</dbReference>
<name>A0A1H7JN50_9FIRM</name>
<keyword evidence="8" id="KW-0143">Chaperone</keyword>
<feature type="transmembrane region" description="Helical" evidence="10">
    <location>
        <begin position="296"/>
        <end position="319"/>
    </location>
</feature>
<dbReference type="RefSeq" id="WP_074791069.1">
    <property type="nucleotide sequence ID" value="NZ_FNZX01000010.1"/>
</dbReference>